<dbReference type="Proteomes" id="UP000305836">
    <property type="component" value="Unassembled WGS sequence"/>
</dbReference>
<dbReference type="OrthoDB" id="9780299at2"/>
<keyword evidence="3" id="KW-0731">Sigma factor</keyword>
<sequence>MTLEDIYRQEWGQVVATLIRVTGDWGLAEECAQEAFGAALQRWPVDGVPDRPGAWLTTTARNRAIDWMRRESVGAAKLREVAAIAYDDDPPYDVPDDRLRLMFTCCHPALAMEARVALTLRTLAGLSTAEIARAFLVPETTMSKRLTRAKQKIQHAGIPYRVPPAHLLPQRTPAVLAVLYLLFNEGYSDVVRTNLSGEAIRLARLLVQLMPSEPEAAGLLALMLLHDARRDTRLAEDGALITLDDQDRTRWDHSQIKEGVDLLDSALDRGAPGPYQVQAAIAACHATAHTAADTDWPQIAALYAQLPQTPVVTLNRAVAIGMADGPAVGLRLVEELAEGPLAGYHLLPATRADFLRRLERWPEAKTAYEEALELATTDAERLYLQKRLREVSVRT</sequence>
<organism evidence="8 9">
    <name type="scientific">Kribbella jiaozuonensis</name>
    <dbReference type="NCBI Taxonomy" id="2575441"/>
    <lineage>
        <taxon>Bacteria</taxon>
        <taxon>Bacillati</taxon>
        <taxon>Actinomycetota</taxon>
        <taxon>Actinomycetes</taxon>
        <taxon>Propionibacteriales</taxon>
        <taxon>Kribbellaceae</taxon>
        <taxon>Kribbella</taxon>
    </lineage>
</organism>
<keyword evidence="2" id="KW-0805">Transcription regulation</keyword>
<dbReference type="RefSeq" id="WP_137259540.1">
    <property type="nucleotide sequence ID" value="NZ_JBHSPQ010000006.1"/>
</dbReference>
<evidence type="ECO:0000259" key="5">
    <source>
        <dbReference type="Pfam" id="PF04542"/>
    </source>
</evidence>
<dbReference type="GO" id="GO:0006352">
    <property type="term" value="P:DNA-templated transcription initiation"/>
    <property type="evidence" value="ECO:0007669"/>
    <property type="project" value="InterPro"/>
</dbReference>
<dbReference type="GO" id="GO:0003677">
    <property type="term" value="F:DNA binding"/>
    <property type="evidence" value="ECO:0007669"/>
    <property type="project" value="InterPro"/>
</dbReference>
<evidence type="ECO:0000256" key="4">
    <source>
        <dbReference type="ARBA" id="ARBA00023163"/>
    </source>
</evidence>
<feature type="domain" description="RNA polymerase sigma factor 70 region 4 type 2" evidence="6">
    <location>
        <begin position="102"/>
        <end position="153"/>
    </location>
</feature>
<protein>
    <submittedName>
        <fullName evidence="8">Sigma-70 family RNA polymerase sigma factor</fullName>
    </submittedName>
</protein>
<name>A0A4U3LE39_9ACTN</name>
<evidence type="ECO:0000256" key="1">
    <source>
        <dbReference type="ARBA" id="ARBA00010641"/>
    </source>
</evidence>
<dbReference type="Pfam" id="PF04542">
    <property type="entry name" value="Sigma70_r2"/>
    <property type="match status" value="1"/>
</dbReference>
<evidence type="ECO:0000256" key="2">
    <source>
        <dbReference type="ARBA" id="ARBA00023015"/>
    </source>
</evidence>
<dbReference type="PANTHER" id="PTHR47756:SF2">
    <property type="entry name" value="BLL6612 PROTEIN"/>
    <property type="match status" value="1"/>
</dbReference>
<dbReference type="PANTHER" id="PTHR47756">
    <property type="entry name" value="BLL6612 PROTEIN-RELATED"/>
    <property type="match status" value="1"/>
</dbReference>
<dbReference type="Gene3D" id="1.10.1740.10">
    <property type="match status" value="1"/>
</dbReference>
<comment type="caution">
    <text evidence="8">The sequence shown here is derived from an EMBL/GenBank/DDBJ whole genome shotgun (WGS) entry which is preliminary data.</text>
</comment>
<evidence type="ECO:0000256" key="3">
    <source>
        <dbReference type="ARBA" id="ARBA00023082"/>
    </source>
</evidence>
<dbReference type="SUPFAM" id="SSF88946">
    <property type="entry name" value="Sigma2 domain of RNA polymerase sigma factors"/>
    <property type="match status" value="1"/>
</dbReference>
<dbReference type="InterPro" id="IPR013324">
    <property type="entry name" value="RNA_pol_sigma_r3/r4-like"/>
</dbReference>
<dbReference type="Pfam" id="PF20239">
    <property type="entry name" value="DUF6596"/>
    <property type="match status" value="1"/>
</dbReference>
<dbReference type="NCBIfam" id="TIGR02937">
    <property type="entry name" value="sigma70-ECF"/>
    <property type="match status" value="1"/>
</dbReference>
<dbReference type="GO" id="GO:0016987">
    <property type="term" value="F:sigma factor activity"/>
    <property type="evidence" value="ECO:0007669"/>
    <property type="project" value="UniProtKB-KW"/>
</dbReference>
<dbReference type="EMBL" id="SZPZ01000007">
    <property type="protein sequence ID" value="TKK73630.1"/>
    <property type="molecule type" value="Genomic_DNA"/>
</dbReference>
<dbReference type="InterPro" id="IPR014284">
    <property type="entry name" value="RNA_pol_sigma-70_dom"/>
</dbReference>
<accession>A0A4U3LE39</accession>
<evidence type="ECO:0000259" key="7">
    <source>
        <dbReference type="Pfam" id="PF20239"/>
    </source>
</evidence>
<keyword evidence="4" id="KW-0804">Transcription</keyword>
<dbReference type="SUPFAM" id="SSF88659">
    <property type="entry name" value="Sigma3 and sigma4 domains of RNA polymerase sigma factors"/>
    <property type="match status" value="1"/>
</dbReference>
<dbReference type="InterPro" id="IPR007627">
    <property type="entry name" value="RNA_pol_sigma70_r2"/>
</dbReference>
<dbReference type="InterPro" id="IPR013249">
    <property type="entry name" value="RNA_pol_sigma70_r4_t2"/>
</dbReference>
<dbReference type="InterPro" id="IPR046531">
    <property type="entry name" value="DUF6596"/>
</dbReference>
<dbReference type="Pfam" id="PF08281">
    <property type="entry name" value="Sigma70_r4_2"/>
    <property type="match status" value="1"/>
</dbReference>
<feature type="domain" description="RNA polymerase sigma-70 region 2" evidence="5">
    <location>
        <begin position="7"/>
        <end position="72"/>
    </location>
</feature>
<evidence type="ECO:0000313" key="9">
    <source>
        <dbReference type="Proteomes" id="UP000305836"/>
    </source>
</evidence>
<proteinExistence type="inferred from homology"/>
<dbReference type="InterPro" id="IPR013325">
    <property type="entry name" value="RNA_pol_sigma_r2"/>
</dbReference>
<evidence type="ECO:0000259" key="6">
    <source>
        <dbReference type="Pfam" id="PF08281"/>
    </source>
</evidence>
<evidence type="ECO:0000313" key="8">
    <source>
        <dbReference type="EMBL" id="TKK73630.1"/>
    </source>
</evidence>
<dbReference type="AlphaFoldDB" id="A0A4U3LE39"/>
<reference evidence="8 9" key="1">
    <citation type="submission" date="2019-04" db="EMBL/GenBank/DDBJ databases">
        <title>Kribbella sp. NEAU-THZ 27 nov., a novel actinomycete isolated from soil.</title>
        <authorList>
            <person name="Duan L."/>
        </authorList>
    </citation>
    <scope>NUCLEOTIDE SEQUENCE [LARGE SCALE GENOMIC DNA]</scope>
    <source>
        <strain evidence="9">NEAU-THZ27</strain>
    </source>
</reference>
<dbReference type="Gene3D" id="1.10.10.10">
    <property type="entry name" value="Winged helix-like DNA-binding domain superfamily/Winged helix DNA-binding domain"/>
    <property type="match status" value="1"/>
</dbReference>
<keyword evidence="9" id="KW-1185">Reference proteome</keyword>
<gene>
    <name evidence="8" type="ORF">FDA38_40820</name>
</gene>
<dbReference type="InterPro" id="IPR036388">
    <property type="entry name" value="WH-like_DNA-bd_sf"/>
</dbReference>
<comment type="similarity">
    <text evidence="1">Belongs to the sigma-70 factor family. ECF subfamily.</text>
</comment>
<feature type="domain" description="DUF6596" evidence="7">
    <location>
        <begin position="171"/>
        <end position="266"/>
    </location>
</feature>